<keyword evidence="6 9" id="KW-1133">Transmembrane helix</keyword>
<keyword evidence="11" id="KW-1185">Reference proteome</keyword>
<feature type="transmembrane region" description="Helical" evidence="9">
    <location>
        <begin position="133"/>
        <end position="155"/>
    </location>
</feature>
<name>A0A126T639_9GAMM</name>
<comment type="similarity">
    <text evidence="2 8">Belongs to the MreD family.</text>
</comment>
<dbReference type="Proteomes" id="UP000030512">
    <property type="component" value="Chromosome"/>
</dbReference>
<dbReference type="PIRSF" id="PIRSF018472">
    <property type="entry name" value="MreD_proteobac"/>
    <property type="match status" value="1"/>
</dbReference>
<dbReference type="AlphaFoldDB" id="A0A126T639"/>
<evidence type="ECO:0000256" key="8">
    <source>
        <dbReference type="PIRNR" id="PIRNR018472"/>
    </source>
</evidence>
<comment type="subcellular location">
    <subcellularLocation>
        <location evidence="8">Cell inner membrane</location>
    </subcellularLocation>
    <subcellularLocation>
        <location evidence="1">Cell membrane</location>
        <topology evidence="1">Multi-pass membrane protein</topology>
    </subcellularLocation>
</comment>
<evidence type="ECO:0000256" key="9">
    <source>
        <dbReference type="SAM" id="Phobius"/>
    </source>
</evidence>
<feature type="transmembrane region" description="Helical" evidence="9">
    <location>
        <begin position="6"/>
        <end position="26"/>
    </location>
</feature>
<dbReference type="PANTHER" id="PTHR37484:SF1">
    <property type="entry name" value="ROD SHAPE-DETERMINING PROTEIN MRED"/>
    <property type="match status" value="1"/>
</dbReference>
<keyword evidence="7 8" id="KW-0472">Membrane</keyword>
<evidence type="ECO:0000256" key="1">
    <source>
        <dbReference type="ARBA" id="ARBA00004651"/>
    </source>
</evidence>
<evidence type="ECO:0000256" key="4">
    <source>
        <dbReference type="ARBA" id="ARBA00022692"/>
    </source>
</evidence>
<dbReference type="PANTHER" id="PTHR37484">
    <property type="entry name" value="ROD SHAPE-DETERMINING PROTEIN MRED"/>
    <property type="match status" value="1"/>
</dbReference>
<evidence type="ECO:0000313" key="10">
    <source>
        <dbReference type="EMBL" id="AMK77551.1"/>
    </source>
</evidence>
<dbReference type="NCBIfam" id="TIGR03426">
    <property type="entry name" value="shape_MreD"/>
    <property type="match status" value="1"/>
</dbReference>
<dbReference type="STRING" id="1538553.JT25_013845"/>
<dbReference type="KEGG" id="mdn:JT25_013845"/>
<dbReference type="InterPro" id="IPR007227">
    <property type="entry name" value="Cell_shape_determining_MreD"/>
</dbReference>
<comment type="function">
    <text evidence="8">Involved in formation of the rod shape of the cell. May also contribute to regulation of formation of penicillin-binding proteins.</text>
</comment>
<proteinExistence type="inferred from homology"/>
<sequence>MSRLDFVATAYFFVTVAVAMVLRVMSLFPSMDAFNPDWIVLVLIYWSIALPERFGVFSAWTIGLLTDVLTGRLLGQYALIYALICYFSINEHRRLRQFPMVQQCLFVFLCLLGAQSMIFGMESMQAGNRLSLSFWYPVLSGTLVWPLVFVVLRYIRVMARIV</sequence>
<evidence type="ECO:0000256" key="7">
    <source>
        <dbReference type="ARBA" id="ARBA00023136"/>
    </source>
</evidence>
<keyword evidence="5 8" id="KW-0133">Cell shape</keyword>
<organism evidence="10 11">
    <name type="scientific">Methylomonas denitrificans</name>
    <dbReference type="NCBI Taxonomy" id="1538553"/>
    <lineage>
        <taxon>Bacteria</taxon>
        <taxon>Pseudomonadati</taxon>
        <taxon>Pseudomonadota</taxon>
        <taxon>Gammaproteobacteria</taxon>
        <taxon>Methylococcales</taxon>
        <taxon>Methylococcaceae</taxon>
        <taxon>Methylomonas</taxon>
    </lineage>
</organism>
<keyword evidence="4 9" id="KW-0812">Transmembrane</keyword>
<dbReference type="OrthoDB" id="6647425at2"/>
<keyword evidence="3 8" id="KW-1003">Cell membrane</keyword>
<evidence type="ECO:0000313" key="11">
    <source>
        <dbReference type="Proteomes" id="UP000030512"/>
    </source>
</evidence>
<evidence type="ECO:0000256" key="2">
    <source>
        <dbReference type="ARBA" id="ARBA00007776"/>
    </source>
</evidence>
<dbReference type="InterPro" id="IPR026034">
    <property type="entry name" value="MreD_proteobac"/>
</dbReference>
<evidence type="ECO:0000256" key="5">
    <source>
        <dbReference type="ARBA" id="ARBA00022960"/>
    </source>
</evidence>
<feature type="transmembrane region" description="Helical" evidence="9">
    <location>
        <begin position="101"/>
        <end position="121"/>
    </location>
</feature>
<reference evidence="10 11" key="1">
    <citation type="journal article" date="2015" name="Environ. Microbiol.">
        <title>Methane oxidation coupled to nitrate reduction under hypoxia by the Gammaproteobacterium Methylomonas denitrificans, sp. nov. type strain FJG1.</title>
        <authorList>
            <person name="Kits K.D."/>
            <person name="Klotz M.G."/>
            <person name="Stein L.Y."/>
        </authorList>
    </citation>
    <scope>NUCLEOTIDE SEQUENCE [LARGE SCALE GENOMIC DNA]</scope>
    <source>
        <strain evidence="10 11">FJG1</strain>
    </source>
</reference>
<gene>
    <name evidence="10" type="ORF">JT25_013845</name>
</gene>
<evidence type="ECO:0000256" key="3">
    <source>
        <dbReference type="ARBA" id="ARBA00022475"/>
    </source>
</evidence>
<dbReference type="Pfam" id="PF04093">
    <property type="entry name" value="MreD"/>
    <property type="match status" value="1"/>
</dbReference>
<protein>
    <recommendedName>
        <fullName evidence="8">Rod shape-determining protein MreD</fullName>
    </recommendedName>
</protein>
<accession>A0A126T639</accession>
<dbReference type="RefSeq" id="WP_036275175.1">
    <property type="nucleotide sequence ID" value="NZ_CP014476.1"/>
</dbReference>
<evidence type="ECO:0000256" key="6">
    <source>
        <dbReference type="ARBA" id="ARBA00022989"/>
    </source>
</evidence>
<keyword evidence="8" id="KW-0997">Cell inner membrane</keyword>
<dbReference type="GO" id="GO:0005886">
    <property type="term" value="C:plasma membrane"/>
    <property type="evidence" value="ECO:0007669"/>
    <property type="project" value="UniProtKB-SubCell"/>
</dbReference>
<dbReference type="GO" id="GO:0008360">
    <property type="term" value="P:regulation of cell shape"/>
    <property type="evidence" value="ECO:0007669"/>
    <property type="project" value="UniProtKB-UniRule"/>
</dbReference>
<feature type="transmembrane region" description="Helical" evidence="9">
    <location>
        <begin position="69"/>
        <end position="89"/>
    </location>
</feature>
<dbReference type="EMBL" id="CP014476">
    <property type="protein sequence ID" value="AMK77551.1"/>
    <property type="molecule type" value="Genomic_DNA"/>
</dbReference>